<keyword evidence="3" id="KW-1185">Reference proteome</keyword>
<gene>
    <name evidence="2" type="ORF">MACH26_24850</name>
</gene>
<evidence type="ECO:0000256" key="1">
    <source>
        <dbReference type="SAM" id="SignalP"/>
    </source>
</evidence>
<dbReference type="Proteomes" id="UP001333710">
    <property type="component" value="Chromosome"/>
</dbReference>
<feature type="chain" id="PRO_5041333652" description="DUF2884 family protein" evidence="1">
    <location>
        <begin position="19"/>
        <end position="260"/>
    </location>
</feature>
<dbReference type="KEGG" id="pmaw:MACH26_24850"/>
<reference evidence="2" key="1">
    <citation type="submission" date="2023-01" db="EMBL/GenBank/DDBJ databases">
        <title>Complete genome sequence of Planctobacterium marinum strain Dej080120_11.</title>
        <authorList>
            <person name="Ueki S."/>
            <person name="Maruyama F."/>
        </authorList>
    </citation>
    <scope>NUCLEOTIDE SEQUENCE</scope>
    <source>
        <strain evidence="2">Dej080120_11</strain>
    </source>
</reference>
<keyword evidence="1" id="KW-0732">Signal</keyword>
<name>A0AA48KSY5_9ALTE</name>
<dbReference type="Pfam" id="PF11101">
    <property type="entry name" value="DUF2884"/>
    <property type="match status" value="1"/>
</dbReference>
<evidence type="ECO:0000313" key="3">
    <source>
        <dbReference type="Proteomes" id="UP001333710"/>
    </source>
</evidence>
<feature type="signal peptide" evidence="1">
    <location>
        <begin position="1"/>
        <end position="18"/>
    </location>
</feature>
<accession>A0AA48KSY5</accession>
<protein>
    <recommendedName>
        <fullName evidence="4">DUF2884 family protein</fullName>
    </recommendedName>
</protein>
<dbReference type="EMBL" id="AP027272">
    <property type="protein sequence ID" value="BDX06964.1"/>
    <property type="molecule type" value="Genomic_DNA"/>
</dbReference>
<dbReference type="InterPro" id="IPR021307">
    <property type="entry name" value="DUF2884"/>
</dbReference>
<organism evidence="2 3">
    <name type="scientific">Planctobacterium marinum</name>
    <dbReference type="NCBI Taxonomy" id="1631968"/>
    <lineage>
        <taxon>Bacteria</taxon>
        <taxon>Pseudomonadati</taxon>
        <taxon>Pseudomonadota</taxon>
        <taxon>Gammaproteobacteria</taxon>
        <taxon>Alteromonadales</taxon>
        <taxon>Alteromonadaceae</taxon>
        <taxon>Planctobacterium</taxon>
    </lineage>
</organism>
<evidence type="ECO:0000313" key="2">
    <source>
        <dbReference type="EMBL" id="BDX06964.1"/>
    </source>
</evidence>
<proteinExistence type="predicted"/>
<evidence type="ECO:0008006" key="4">
    <source>
        <dbReference type="Google" id="ProtNLM"/>
    </source>
</evidence>
<sequence length="260" mass="29083">MIRLLFLFLSIVSLSAHADLKCEADLNYGMVVTDKSIRIIDESRTLYQINSDDQLIVGGNWITLNESQTEKLKELSDGIHYSVPKMIILATEGVDLAIETVEHVYVGLVGTDHKSFDKLTSALDRVKEKVKKKFIHAHGNYYIGPGSLENVDDLVDQELEAQIEEAINTSLGGVLSAIGGLNAGNDESMELRMEELSQRLEVMGNEIERTVGPKADSLRKKAQWFCNKMGYLDRVENELRTEIKQLKDIDVIVVGKGWSD</sequence>
<dbReference type="AlphaFoldDB" id="A0AA48KSY5"/>